<comment type="caution">
    <text evidence="2">The sequence shown here is derived from an EMBL/GenBank/DDBJ whole genome shotgun (WGS) entry which is preliminary data.</text>
</comment>
<feature type="signal peptide" evidence="1">
    <location>
        <begin position="1"/>
        <end position="17"/>
    </location>
</feature>
<gene>
    <name evidence="2" type="ORF">SeLEV6574_g05956</name>
</gene>
<organism evidence="2 3">
    <name type="scientific">Synchytrium endobioticum</name>
    <dbReference type="NCBI Taxonomy" id="286115"/>
    <lineage>
        <taxon>Eukaryota</taxon>
        <taxon>Fungi</taxon>
        <taxon>Fungi incertae sedis</taxon>
        <taxon>Chytridiomycota</taxon>
        <taxon>Chytridiomycota incertae sedis</taxon>
        <taxon>Chytridiomycetes</taxon>
        <taxon>Synchytriales</taxon>
        <taxon>Synchytriaceae</taxon>
        <taxon>Synchytrium</taxon>
    </lineage>
</organism>
<dbReference type="VEuPathDB" id="FungiDB:SeMB42_g01255"/>
<dbReference type="AlphaFoldDB" id="A0A507CRD9"/>
<feature type="chain" id="PRO_5021371871" evidence="1">
    <location>
        <begin position="18"/>
        <end position="195"/>
    </location>
</feature>
<proteinExistence type="predicted"/>
<accession>A0A507CRD9</accession>
<evidence type="ECO:0000256" key="1">
    <source>
        <dbReference type="SAM" id="SignalP"/>
    </source>
</evidence>
<dbReference type="Proteomes" id="UP000320475">
    <property type="component" value="Unassembled WGS sequence"/>
</dbReference>
<evidence type="ECO:0000313" key="2">
    <source>
        <dbReference type="EMBL" id="TPX41713.1"/>
    </source>
</evidence>
<dbReference type="EMBL" id="QEAM01000306">
    <property type="protein sequence ID" value="TPX41713.1"/>
    <property type="molecule type" value="Genomic_DNA"/>
</dbReference>
<name>A0A507CRD9_9FUNG</name>
<evidence type="ECO:0000313" key="3">
    <source>
        <dbReference type="Proteomes" id="UP000320475"/>
    </source>
</evidence>
<reference evidence="2 3" key="1">
    <citation type="journal article" date="2019" name="Sci. Rep.">
        <title>Comparative genomics of chytrid fungi reveal insights into the obligate biotrophic and pathogenic lifestyle of Synchytrium endobioticum.</title>
        <authorList>
            <person name="van de Vossenberg B.T.L.H."/>
            <person name="Warris S."/>
            <person name="Nguyen H.D.T."/>
            <person name="van Gent-Pelzer M.P.E."/>
            <person name="Joly D.L."/>
            <person name="van de Geest H.C."/>
            <person name="Bonants P.J.M."/>
            <person name="Smith D.S."/>
            <person name="Levesque C.A."/>
            <person name="van der Lee T.A.J."/>
        </authorList>
    </citation>
    <scope>NUCLEOTIDE SEQUENCE [LARGE SCALE GENOMIC DNA]</scope>
    <source>
        <strain evidence="2 3">LEV6574</strain>
    </source>
</reference>
<sequence>MKGVFVSLLLVVAIARAGVVPEVDESTLSANTNKTIFDKEQCVDSKNRSIQCRQPSNRSDEFNVTYFVEDSKELIQDLGDLLKEGLLLATTKQGSIEQIIKVIEGGLVVGEDVGVLIDDGLQASRDLKKWFDKWEAMQGTTGGTVTSHVNGTSVVVVEDTVSDEVKKCEPVYSSNFIIAFFQKILELFGRKPRCA</sequence>
<protein>
    <submittedName>
        <fullName evidence="2">Uncharacterized protein</fullName>
    </submittedName>
</protein>
<keyword evidence="1" id="KW-0732">Signal</keyword>